<organism evidence="11 12">
    <name type="scientific">Gordonia hankookensis</name>
    <dbReference type="NCBI Taxonomy" id="589403"/>
    <lineage>
        <taxon>Bacteria</taxon>
        <taxon>Bacillati</taxon>
        <taxon>Actinomycetota</taxon>
        <taxon>Actinomycetes</taxon>
        <taxon>Mycobacteriales</taxon>
        <taxon>Gordoniaceae</taxon>
        <taxon>Gordonia</taxon>
    </lineage>
</organism>
<keyword evidence="10" id="KW-0406">Ion transport</keyword>
<comment type="function">
    <text evidence="9 10">Fluoride-specific ion channel. Important for reducing fluoride concentration in the cell, thus reducing its toxicity.</text>
</comment>
<dbReference type="RefSeq" id="WP_190265684.1">
    <property type="nucleotide sequence ID" value="NZ_BAABAD010000003.1"/>
</dbReference>
<feature type="transmembrane region" description="Helical" evidence="10">
    <location>
        <begin position="101"/>
        <end position="119"/>
    </location>
</feature>
<evidence type="ECO:0000256" key="10">
    <source>
        <dbReference type="HAMAP-Rule" id="MF_00454"/>
    </source>
</evidence>
<dbReference type="EMBL" id="JACWMS010000001">
    <property type="protein sequence ID" value="MBD1318556.1"/>
    <property type="molecule type" value="Genomic_DNA"/>
</dbReference>
<dbReference type="PANTHER" id="PTHR28259">
    <property type="entry name" value="FLUORIDE EXPORT PROTEIN 1-RELATED"/>
    <property type="match status" value="1"/>
</dbReference>
<evidence type="ECO:0000256" key="9">
    <source>
        <dbReference type="ARBA" id="ARBA00049940"/>
    </source>
</evidence>
<dbReference type="InterPro" id="IPR003691">
    <property type="entry name" value="FluC"/>
</dbReference>
<evidence type="ECO:0000256" key="1">
    <source>
        <dbReference type="ARBA" id="ARBA00004651"/>
    </source>
</evidence>
<feature type="transmembrane region" description="Helical" evidence="10">
    <location>
        <begin position="69"/>
        <end position="89"/>
    </location>
</feature>
<keyword evidence="3 10" id="KW-0812">Transmembrane</keyword>
<comment type="activity regulation">
    <text evidence="10">Na(+) is not transported, but it plays an essential structural role and its presence is essential for fluoride channel function.</text>
</comment>
<proteinExistence type="inferred from homology"/>
<keyword evidence="10" id="KW-0813">Transport</keyword>
<comment type="similarity">
    <text evidence="7 10">Belongs to the fluoride channel Fluc/FEX (TC 1.A.43) family.</text>
</comment>
<keyword evidence="4 10" id="KW-1133">Transmembrane helix</keyword>
<feature type="transmembrane region" description="Helical" evidence="10">
    <location>
        <begin position="131"/>
        <end position="159"/>
    </location>
</feature>
<keyword evidence="12" id="KW-1185">Reference proteome</keyword>
<name>A0ABR7W7R6_9ACTN</name>
<comment type="subcellular location">
    <subcellularLocation>
        <location evidence="1 10">Cell membrane</location>
        <topology evidence="1 10">Multi-pass membrane protein</topology>
    </subcellularLocation>
</comment>
<evidence type="ECO:0000256" key="4">
    <source>
        <dbReference type="ARBA" id="ARBA00022989"/>
    </source>
</evidence>
<feature type="binding site" evidence="10">
    <location>
        <position position="109"/>
    </location>
    <ligand>
        <name>Na(+)</name>
        <dbReference type="ChEBI" id="CHEBI:29101"/>
        <note>structural</note>
    </ligand>
</feature>
<reference evidence="11 12" key="1">
    <citation type="submission" date="2020-09" db="EMBL/GenBank/DDBJ databases">
        <title>Novel species in genus Gordonia.</title>
        <authorList>
            <person name="Zhang G."/>
        </authorList>
    </citation>
    <scope>NUCLEOTIDE SEQUENCE [LARGE SCALE GENOMIC DNA]</scope>
    <source>
        <strain evidence="11 12">ON-33</strain>
    </source>
</reference>
<evidence type="ECO:0000256" key="7">
    <source>
        <dbReference type="ARBA" id="ARBA00035120"/>
    </source>
</evidence>
<gene>
    <name evidence="10" type="primary">fluC</name>
    <name evidence="10" type="synonym">crcB</name>
    <name evidence="11" type="ORF">IDF66_03085</name>
</gene>
<keyword evidence="5 10" id="KW-0472">Membrane</keyword>
<dbReference type="Pfam" id="PF02537">
    <property type="entry name" value="CRCB"/>
    <property type="match status" value="1"/>
</dbReference>
<evidence type="ECO:0000313" key="11">
    <source>
        <dbReference type="EMBL" id="MBD1318556.1"/>
    </source>
</evidence>
<keyword evidence="6 10" id="KW-0407">Ion channel</keyword>
<accession>A0ABR7W7R6</accession>
<comment type="caution">
    <text evidence="11">The sequence shown here is derived from an EMBL/GenBank/DDBJ whole genome shotgun (WGS) entry which is preliminary data.</text>
</comment>
<keyword evidence="2 10" id="KW-1003">Cell membrane</keyword>
<protein>
    <recommendedName>
        <fullName evidence="10">Fluoride-specific ion channel FluC</fullName>
    </recommendedName>
</protein>
<sequence length="166" mass="17315">MGSYHSADRPGQDDPYADLPIDPDAVRPIHLRVSALAWVFAGGMVGTGLRYGVEQLLPAEGTGWPWGTFLVNVLGAFLLGALLEGLVLAGDDDGWRRRTRLLAGTGFCGSFTTYSTFALEASLLAHRGAALVAVGYGVTTVIVGLLCAWLGIAAAGALLGRRGEVS</sequence>
<evidence type="ECO:0000313" key="12">
    <source>
        <dbReference type="Proteomes" id="UP000602395"/>
    </source>
</evidence>
<evidence type="ECO:0000256" key="2">
    <source>
        <dbReference type="ARBA" id="ARBA00022475"/>
    </source>
</evidence>
<evidence type="ECO:0000256" key="8">
    <source>
        <dbReference type="ARBA" id="ARBA00035585"/>
    </source>
</evidence>
<keyword evidence="10" id="KW-0479">Metal-binding</keyword>
<evidence type="ECO:0000256" key="5">
    <source>
        <dbReference type="ARBA" id="ARBA00023136"/>
    </source>
</evidence>
<keyword evidence="10" id="KW-0915">Sodium</keyword>
<evidence type="ECO:0000256" key="3">
    <source>
        <dbReference type="ARBA" id="ARBA00022692"/>
    </source>
</evidence>
<feature type="transmembrane region" description="Helical" evidence="10">
    <location>
        <begin position="29"/>
        <end position="49"/>
    </location>
</feature>
<dbReference type="Proteomes" id="UP000602395">
    <property type="component" value="Unassembled WGS sequence"/>
</dbReference>
<dbReference type="PANTHER" id="PTHR28259:SF1">
    <property type="entry name" value="FLUORIDE EXPORT PROTEIN 1-RELATED"/>
    <property type="match status" value="1"/>
</dbReference>
<dbReference type="HAMAP" id="MF_00454">
    <property type="entry name" value="FluC"/>
    <property type="match status" value="1"/>
</dbReference>
<comment type="catalytic activity">
    <reaction evidence="8">
        <text>fluoride(in) = fluoride(out)</text>
        <dbReference type="Rhea" id="RHEA:76159"/>
        <dbReference type="ChEBI" id="CHEBI:17051"/>
    </reaction>
    <physiologicalReaction direction="left-to-right" evidence="8">
        <dbReference type="Rhea" id="RHEA:76160"/>
    </physiologicalReaction>
</comment>
<feature type="binding site" evidence="10">
    <location>
        <position position="112"/>
    </location>
    <ligand>
        <name>Na(+)</name>
        <dbReference type="ChEBI" id="CHEBI:29101"/>
        <note>structural</note>
    </ligand>
</feature>
<evidence type="ECO:0000256" key="6">
    <source>
        <dbReference type="ARBA" id="ARBA00023303"/>
    </source>
</evidence>